<proteinExistence type="predicted"/>
<reference evidence="2" key="1">
    <citation type="submission" date="2021-12" db="EMBL/GenBank/DDBJ databases">
        <authorList>
            <person name="Rodrigo-Torres L."/>
            <person name="Arahal R. D."/>
            <person name="Lucena T."/>
        </authorList>
    </citation>
    <scope>NUCLEOTIDE SEQUENCE</scope>
    <source>
        <strain evidence="2">CECT 8419</strain>
    </source>
</reference>
<name>A0ABM9AWJ5_9BACT</name>
<keyword evidence="3" id="KW-1185">Reference proteome</keyword>
<comment type="caution">
    <text evidence="2">The sequence shown here is derived from an EMBL/GenBank/DDBJ whole genome shotgun (WGS) entry which is preliminary data.</text>
</comment>
<feature type="compositionally biased region" description="Basic residues" evidence="1">
    <location>
        <begin position="85"/>
        <end position="103"/>
    </location>
</feature>
<dbReference type="EMBL" id="CAKLPZ010000001">
    <property type="protein sequence ID" value="CAH0998831.1"/>
    <property type="molecule type" value="Genomic_DNA"/>
</dbReference>
<gene>
    <name evidence="2" type="ORF">LEM8419_00146</name>
</gene>
<feature type="region of interest" description="Disordered" evidence="1">
    <location>
        <begin position="226"/>
        <end position="247"/>
    </location>
</feature>
<dbReference type="RefSeq" id="WP_238749052.1">
    <property type="nucleotide sequence ID" value="NZ_CAKLPZ010000001.1"/>
</dbReference>
<sequence length="247" mass="27872">MNNEVLESYGLSASEYYEALRQVVDEQYQDAPYQELDAAVNPALERMSAEERDEFFGALASIATPFIGKAISWGVKKIGGAISRGGRRRRRKPRYRRRRVSGSRGRISHLLKLMNDPRLKRLLAGNLLNRLSPRRIGRTKIRHVRRRGGRRELTEINLSEFVNLLKLLGGGGGKSGNGSSLSTSMGNESGEMGQDLEAGLNKLYGPEMVLEEAYDTEFDDYEVEGFDEFDDESDWAEADDAYADEYY</sequence>
<dbReference type="Proteomes" id="UP000837803">
    <property type="component" value="Unassembled WGS sequence"/>
</dbReference>
<evidence type="ECO:0000256" key="1">
    <source>
        <dbReference type="SAM" id="MobiDB-lite"/>
    </source>
</evidence>
<feature type="region of interest" description="Disordered" evidence="1">
    <location>
        <begin position="172"/>
        <end position="193"/>
    </location>
</feature>
<organism evidence="2 3">
    <name type="scientific">Neolewinella maritima</name>
    <dbReference type="NCBI Taxonomy" id="1383882"/>
    <lineage>
        <taxon>Bacteria</taxon>
        <taxon>Pseudomonadati</taxon>
        <taxon>Bacteroidota</taxon>
        <taxon>Saprospiria</taxon>
        <taxon>Saprospirales</taxon>
        <taxon>Lewinellaceae</taxon>
        <taxon>Neolewinella</taxon>
    </lineage>
</organism>
<accession>A0ABM9AWJ5</accession>
<evidence type="ECO:0000313" key="2">
    <source>
        <dbReference type="EMBL" id="CAH0998831.1"/>
    </source>
</evidence>
<evidence type="ECO:0000313" key="3">
    <source>
        <dbReference type="Proteomes" id="UP000837803"/>
    </source>
</evidence>
<protein>
    <submittedName>
        <fullName evidence="2">Uncharacterized protein</fullName>
    </submittedName>
</protein>
<feature type="region of interest" description="Disordered" evidence="1">
    <location>
        <begin position="84"/>
        <end position="103"/>
    </location>
</feature>